<dbReference type="SUPFAM" id="SSF56219">
    <property type="entry name" value="DNase I-like"/>
    <property type="match status" value="1"/>
</dbReference>
<keyword evidence="4" id="KW-1185">Reference proteome</keyword>
<dbReference type="SUPFAM" id="SSF56672">
    <property type="entry name" value="DNA/RNA polymerases"/>
    <property type="match status" value="1"/>
</dbReference>
<dbReference type="EMBL" id="CAXIPU020000435">
    <property type="protein sequence ID" value="CAL1672037.1"/>
    <property type="molecule type" value="Genomic_DNA"/>
</dbReference>
<protein>
    <recommendedName>
        <fullName evidence="5">Reverse transcriptase</fullName>
    </recommendedName>
</protein>
<dbReference type="GO" id="GO:0071897">
    <property type="term" value="P:DNA biosynthetic process"/>
    <property type="evidence" value="ECO:0007669"/>
    <property type="project" value="UniProtKB-ARBA"/>
</dbReference>
<dbReference type="AlphaFoldDB" id="A0AAV2MXU0"/>
<gene>
    <name evidence="3" type="ORF">LPLAT_LOCUS5445</name>
</gene>
<evidence type="ECO:0008006" key="5">
    <source>
        <dbReference type="Google" id="ProtNLM"/>
    </source>
</evidence>
<feature type="domain" description="Endonuclease/exonuclease/phosphatase" evidence="2">
    <location>
        <begin position="61"/>
        <end position="181"/>
    </location>
</feature>
<accession>A0AAV2MXU0</accession>
<dbReference type="Proteomes" id="UP001497644">
    <property type="component" value="Unassembled WGS sequence"/>
</dbReference>
<feature type="domain" description="Reverse transcriptase" evidence="1">
    <location>
        <begin position="470"/>
        <end position="591"/>
    </location>
</feature>
<dbReference type="Pfam" id="PF14529">
    <property type="entry name" value="Exo_endo_phos_2"/>
    <property type="match status" value="1"/>
</dbReference>
<proteinExistence type="predicted"/>
<comment type="caution">
    <text evidence="3">The sequence shown here is derived from an EMBL/GenBank/DDBJ whole genome shotgun (WGS) entry which is preliminary data.</text>
</comment>
<sequence>MIEKDVGICAVAEPRRALDSPQWYTSKNERAAWLSRQDGIHGRCSLITRGEYSVAMRYKDIHLISCYISPNLRISKYLEALDELEDIIRASNKKRIIICGDFNAKSPLWGSRILDRRGSYLEDWAAGNGLQVVNVGNTPTCVRPQGRSIPDITWATPEALTLIKDWRVDTEHETLSDHRYIEFNVNLGRGRPSKPTRRIEPYPKWNLKKLDVNMLHMALEWACAVGRTETEQISLRDRQRWLRRIMRESCDSAVPRHRSGTRRKQAYWWSEKIAASRKDCIRQKRLWNRSAKGQDEETRQRRERNYKRARKDLRRQIKAAKAKAWQELIEDVNRDPWGLSYLIVLKKLRRSSPGLTETMDEGKLNELLDSLFPRGVEHDPSADWVNSEWNEEEWGIEYGEVEKAIKKRRSNNKAPGPDRIGARVIKSIPVEMIIQIGECFAMCMRNGEFPADWKRAKLVLIPKGDQQKEEKEDELPKVRPICLLDEIGKAFKRIIDNRIKGWMSRHPEAQLSKHQYGFMEGRSTSDALIKVQNTVIETQRKKGGLTLAVSLDVANAFNSLPWPTIREAMRRKGFPDYIRRIIDNYLSIHPRVVFTRFFMRRSSYRARPSLYLLSDNQLTQIIDMCGICNDFSLSIFRLD</sequence>
<dbReference type="InterPro" id="IPR000477">
    <property type="entry name" value="RT_dom"/>
</dbReference>
<dbReference type="InterPro" id="IPR005135">
    <property type="entry name" value="Endo/exonuclease/phosphatase"/>
</dbReference>
<organism evidence="3 4">
    <name type="scientific">Lasius platythorax</name>
    <dbReference type="NCBI Taxonomy" id="488582"/>
    <lineage>
        <taxon>Eukaryota</taxon>
        <taxon>Metazoa</taxon>
        <taxon>Ecdysozoa</taxon>
        <taxon>Arthropoda</taxon>
        <taxon>Hexapoda</taxon>
        <taxon>Insecta</taxon>
        <taxon>Pterygota</taxon>
        <taxon>Neoptera</taxon>
        <taxon>Endopterygota</taxon>
        <taxon>Hymenoptera</taxon>
        <taxon>Apocrita</taxon>
        <taxon>Aculeata</taxon>
        <taxon>Formicoidea</taxon>
        <taxon>Formicidae</taxon>
        <taxon>Formicinae</taxon>
        <taxon>Lasius</taxon>
        <taxon>Lasius</taxon>
    </lineage>
</organism>
<dbReference type="Gene3D" id="3.60.10.10">
    <property type="entry name" value="Endonuclease/exonuclease/phosphatase"/>
    <property type="match status" value="1"/>
</dbReference>
<evidence type="ECO:0000259" key="1">
    <source>
        <dbReference type="Pfam" id="PF00078"/>
    </source>
</evidence>
<evidence type="ECO:0000259" key="2">
    <source>
        <dbReference type="Pfam" id="PF14529"/>
    </source>
</evidence>
<evidence type="ECO:0000313" key="4">
    <source>
        <dbReference type="Proteomes" id="UP001497644"/>
    </source>
</evidence>
<name>A0AAV2MXU0_9HYME</name>
<dbReference type="GO" id="GO:0003824">
    <property type="term" value="F:catalytic activity"/>
    <property type="evidence" value="ECO:0007669"/>
    <property type="project" value="InterPro"/>
</dbReference>
<dbReference type="PANTHER" id="PTHR19446">
    <property type="entry name" value="REVERSE TRANSCRIPTASES"/>
    <property type="match status" value="1"/>
</dbReference>
<evidence type="ECO:0000313" key="3">
    <source>
        <dbReference type="EMBL" id="CAL1672037.1"/>
    </source>
</evidence>
<dbReference type="InterPro" id="IPR043502">
    <property type="entry name" value="DNA/RNA_pol_sf"/>
</dbReference>
<dbReference type="InterPro" id="IPR036691">
    <property type="entry name" value="Endo/exonu/phosph_ase_sf"/>
</dbReference>
<reference evidence="3" key="1">
    <citation type="submission" date="2024-04" db="EMBL/GenBank/DDBJ databases">
        <authorList>
            <consortium name="Molecular Ecology Group"/>
        </authorList>
    </citation>
    <scope>NUCLEOTIDE SEQUENCE</scope>
</reference>
<dbReference type="Pfam" id="PF00078">
    <property type="entry name" value="RVT_1"/>
    <property type="match status" value="1"/>
</dbReference>
<dbReference type="CDD" id="cd09077">
    <property type="entry name" value="R1-I-EN"/>
    <property type="match status" value="1"/>
</dbReference>